<proteinExistence type="predicted"/>
<feature type="compositionally biased region" description="Polar residues" evidence="1">
    <location>
        <begin position="369"/>
        <end position="379"/>
    </location>
</feature>
<sequence length="478" mass="55217">MNSSNPRIPLKGILHPETNSKPEKVKRVIISEIREINKPILKQLNFFFQDEESPHEFSPGADFYERRHSSGTQDDIEKERNPGEPLFPYPPIIYSEKKENDISKWFHIAQKANITNNLPGKGHNLKDILELRKEDKDKHQRLLYAFTTGKRYSEVLQMDQFEFFKKNAKSPKTGKSKNGMKGTKTYKFSNNFNTENTPQVLGDDKSSKMASNNIAIRIDDVSSPFIAHKRGNQTQKSMDILKADCKSTPTKTGMALSKFTDKFYINKDHQKRSKLNSIIKLLKNQKETKRANRVKKFFKVDRKKANDNKFYGKRSSQPNTRQSTASCTTRITRSVQPKLMLNDSSKLNRCFNIHCKEIAKIERMRKAFNKTQSQPTSPASKAGSFERRLSNSMRSDLEEYSKTAKGLRSASKLSKFREIQFKPNKTQLIADFQDEQILKETCAPGIRRLVNFYNNFQDIRCQLRSSRRLLGQKSSSVC</sequence>
<feature type="region of interest" description="Disordered" evidence="1">
    <location>
        <begin position="309"/>
        <end position="328"/>
    </location>
</feature>
<evidence type="ECO:0000313" key="3">
    <source>
        <dbReference type="Proteomes" id="UP001295684"/>
    </source>
</evidence>
<evidence type="ECO:0000256" key="1">
    <source>
        <dbReference type="SAM" id="MobiDB-lite"/>
    </source>
</evidence>
<organism evidence="2 3">
    <name type="scientific">Euplotes crassus</name>
    <dbReference type="NCBI Taxonomy" id="5936"/>
    <lineage>
        <taxon>Eukaryota</taxon>
        <taxon>Sar</taxon>
        <taxon>Alveolata</taxon>
        <taxon>Ciliophora</taxon>
        <taxon>Intramacronucleata</taxon>
        <taxon>Spirotrichea</taxon>
        <taxon>Hypotrichia</taxon>
        <taxon>Euplotida</taxon>
        <taxon>Euplotidae</taxon>
        <taxon>Moneuplotes</taxon>
    </lineage>
</organism>
<feature type="region of interest" description="Disordered" evidence="1">
    <location>
        <begin position="57"/>
        <end position="83"/>
    </location>
</feature>
<feature type="compositionally biased region" description="Polar residues" evidence="1">
    <location>
        <begin position="314"/>
        <end position="328"/>
    </location>
</feature>
<feature type="region of interest" description="Disordered" evidence="1">
    <location>
        <begin position="169"/>
        <end position="191"/>
    </location>
</feature>
<reference evidence="2" key="1">
    <citation type="submission" date="2023-07" db="EMBL/GenBank/DDBJ databases">
        <authorList>
            <consortium name="AG Swart"/>
            <person name="Singh M."/>
            <person name="Singh A."/>
            <person name="Seah K."/>
            <person name="Emmerich C."/>
        </authorList>
    </citation>
    <scope>NUCLEOTIDE SEQUENCE</scope>
    <source>
        <strain evidence="2">DP1</strain>
    </source>
</reference>
<feature type="compositionally biased region" description="Basic and acidic residues" evidence="1">
    <location>
        <begin position="384"/>
        <end position="397"/>
    </location>
</feature>
<dbReference type="AlphaFoldDB" id="A0AAD1U985"/>
<name>A0AAD1U985_EUPCR</name>
<keyword evidence="3" id="KW-1185">Reference proteome</keyword>
<comment type="caution">
    <text evidence="2">The sequence shown here is derived from an EMBL/GenBank/DDBJ whole genome shotgun (WGS) entry which is preliminary data.</text>
</comment>
<accession>A0AAD1U985</accession>
<dbReference type="EMBL" id="CAMPGE010003743">
    <property type="protein sequence ID" value="CAI2362589.1"/>
    <property type="molecule type" value="Genomic_DNA"/>
</dbReference>
<feature type="region of interest" description="Disordered" evidence="1">
    <location>
        <begin position="369"/>
        <end position="397"/>
    </location>
</feature>
<protein>
    <submittedName>
        <fullName evidence="2">Uncharacterized protein</fullName>
    </submittedName>
</protein>
<evidence type="ECO:0000313" key="2">
    <source>
        <dbReference type="EMBL" id="CAI2362589.1"/>
    </source>
</evidence>
<gene>
    <name evidence="2" type="ORF">ECRASSUSDP1_LOCUS3913</name>
</gene>
<dbReference type="Proteomes" id="UP001295684">
    <property type="component" value="Unassembled WGS sequence"/>
</dbReference>